<dbReference type="HOGENOM" id="CLU_030757_3_1_1"/>
<evidence type="ECO:0000313" key="2">
    <source>
        <dbReference type="EnsemblPlants" id="OB01G13420.1"/>
    </source>
</evidence>
<dbReference type="OMA" id="KSFYTCS"/>
<reference evidence="2" key="1">
    <citation type="journal article" date="2013" name="Nat. Commun.">
        <title>Whole-genome sequencing of Oryza brachyantha reveals mechanisms underlying Oryza genome evolution.</title>
        <authorList>
            <person name="Chen J."/>
            <person name="Huang Q."/>
            <person name="Gao D."/>
            <person name="Wang J."/>
            <person name="Lang Y."/>
            <person name="Liu T."/>
            <person name="Li B."/>
            <person name="Bai Z."/>
            <person name="Luis Goicoechea J."/>
            <person name="Liang C."/>
            <person name="Chen C."/>
            <person name="Zhang W."/>
            <person name="Sun S."/>
            <person name="Liao Y."/>
            <person name="Zhang X."/>
            <person name="Yang L."/>
            <person name="Song C."/>
            <person name="Wang M."/>
            <person name="Shi J."/>
            <person name="Liu G."/>
            <person name="Liu J."/>
            <person name="Zhou H."/>
            <person name="Zhou W."/>
            <person name="Yu Q."/>
            <person name="An N."/>
            <person name="Chen Y."/>
            <person name="Cai Q."/>
            <person name="Wang B."/>
            <person name="Liu B."/>
            <person name="Min J."/>
            <person name="Huang Y."/>
            <person name="Wu H."/>
            <person name="Li Z."/>
            <person name="Zhang Y."/>
            <person name="Yin Y."/>
            <person name="Song W."/>
            <person name="Jiang J."/>
            <person name="Jackson S.A."/>
            <person name="Wing R.A."/>
            <person name="Wang J."/>
            <person name="Chen M."/>
        </authorList>
    </citation>
    <scope>NUCLEOTIDE SEQUENCE [LARGE SCALE GENOMIC DNA]</scope>
    <source>
        <strain evidence="2">cv. IRGC 101232</strain>
    </source>
</reference>
<organism evidence="2">
    <name type="scientific">Oryza brachyantha</name>
    <name type="common">malo sina</name>
    <dbReference type="NCBI Taxonomy" id="4533"/>
    <lineage>
        <taxon>Eukaryota</taxon>
        <taxon>Viridiplantae</taxon>
        <taxon>Streptophyta</taxon>
        <taxon>Embryophyta</taxon>
        <taxon>Tracheophyta</taxon>
        <taxon>Spermatophyta</taxon>
        <taxon>Magnoliopsida</taxon>
        <taxon>Liliopsida</taxon>
        <taxon>Poales</taxon>
        <taxon>Poaceae</taxon>
        <taxon>BOP clade</taxon>
        <taxon>Oryzoideae</taxon>
        <taxon>Oryzeae</taxon>
        <taxon>Oryzinae</taxon>
        <taxon>Oryza</taxon>
    </lineage>
</organism>
<dbReference type="PANTHER" id="PTHR33103">
    <property type="entry name" value="OS01G0153900 PROTEIN"/>
    <property type="match status" value="1"/>
</dbReference>
<dbReference type="PANTHER" id="PTHR33103:SF52">
    <property type="entry name" value="OS01G0154100 PROTEIN"/>
    <property type="match status" value="1"/>
</dbReference>
<keyword evidence="3" id="KW-1185">Reference proteome</keyword>
<sequence>MKLLVDTKAQRVLYAEAGKDVVDFLFSLLTLPVGTVIRVLSKDSMVGSIGKLYASVEELDATYLRSADARNVLLAPSGGFKCGKLLQLPETAAAPATVVYRCSTQAYDRCDNYAAKVSGLPCKVTACSGKMTAVMKLVVPSIGVVASLAPSAVAATGFVLAVATYTVMDDLKVAPVSTISGITLLNSFGVTDLGSLQEKIMQIGYTEGLAMLKASLQSETVLTDVFLGKKRKA</sequence>
<feature type="transmembrane region" description="Helical" evidence="1">
    <location>
        <begin position="137"/>
        <end position="167"/>
    </location>
</feature>
<evidence type="ECO:0008006" key="4">
    <source>
        <dbReference type="Google" id="ProtNLM"/>
    </source>
</evidence>
<keyword evidence="1" id="KW-0472">Membrane</keyword>
<dbReference type="eggNOG" id="KOG0017">
    <property type="taxonomic scope" value="Eukaryota"/>
</dbReference>
<protein>
    <recommendedName>
        <fullName evidence="4">DUF674 family protein</fullName>
    </recommendedName>
</protein>
<feature type="transmembrane region" description="Helical" evidence="1">
    <location>
        <begin position="173"/>
        <end position="191"/>
    </location>
</feature>
<evidence type="ECO:0000313" key="3">
    <source>
        <dbReference type="Proteomes" id="UP000006038"/>
    </source>
</evidence>
<evidence type="ECO:0000256" key="1">
    <source>
        <dbReference type="SAM" id="Phobius"/>
    </source>
</evidence>
<dbReference type="Pfam" id="PF05056">
    <property type="entry name" value="DUF674"/>
    <property type="match status" value="1"/>
</dbReference>
<dbReference type="Proteomes" id="UP000006038">
    <property type="component" value="Chromosome 1"/>
</dbReference>
<reference evidence="2" key="2">
    <citation type="submission" date="2013-04" db="UniProtKB">
        <authorList>
            <consortium name="EnsemblPlants"/>
        </authorList>
    </citation>
    <scope>IDENTIFICATION</scope>
</reference>
<keyword evidence="1" id="KW-0812">Transmembrane</keyword>
<dbReference type="EnsemblPlants" id="OB01G13420.1">
    <property type="protein sequence ID" value="OB01G13420.1"/>
    <property type="gene ID" value="OB01G13420"/>
</dbReference>
<dbReference type="STRING" id="4533.J3KWI6"/>
<accession>J3KWI6</accession>
<name>J3KWI6_ORYBR</name>
<dbReference type="AlphaFoldDB" id="J3KWI6"/>
<dbReference type="Gramene" id="OB01G13420.1">
    <property type="protein sequence ID" value="OB01G13420.1"/>
    <property type="gene ID" value="OB01G13420"/>
</dbReference>
<dbReference type="InterPro" id="IPR007750">
    <property type="entry name" value="DUF674"/>
</dbReference>
<proteinExistence type="predicted"/>
<keyword evidence="1" id="KW-1133">Transmembrane helix</keyword>